<keyword evidence="1" id="KW-1133">Transmembrane helix</keyword>
<sequence length="63" mass="7568">MERLDFTFTMKNPLRAHIKIMDSWFIILITLIFLFSFFFFFFTKSKTKKKLPPGPFTFPLIGN</sequence>
<keyword evidence="3" id="KW-1185">Reference proteome</keyword>
<evidence type="ECO:0008006" key="4">
    <source>
        <dbReference type="Google" id="ProtNLM"/>
    </source>
</evidence>
<feature type="transmembrane region" description="Helical" evidence="1">
    <location>
        <begin position="20"/>
        <end position="42"/>
    </location>
</feature>
<keyword evidence="1" id="KW-0472">Membrane</keyword>
<evidence type="ECO:0000313" key="2">
    <source>
        <dbReference type="EMBL" id="KAG5608957.1"/>
    </source>
</evidence>
<proteinExistence type="predicted"/>
<comment type="caution">
    <text evidence="2">The sequence shown here is derived from an EMBL/GenBank/DDBJ whole genome shotgun (WGS) entry which is preliminary data.</text>
</comment>
<dbReference type="AlphaFoldDB" id="A0A9J5Z9J0"/>
<accession>A0A9J5Z9J0</accession>
<keyword evidence="1" id="KW-0812">Transmembrane</keyword>
<evidence type="ECO:0000256" key="1">
    <source>
        <dbReference type="SAM" id="Phobius"/>
    </source>
</evidence>
<gene>
    <name evidence="2" type="ORF">H5410_020238</name>
</gene>
<name>A0A9J5Z9J0_SOLCO</name>
<organism evidence="2 3">
    <name type="scientific">Solanum commersonii</name>
    <name type="common">Commerson's wild potato</name>
    <name type="synonym">Commerson's nightshade</name>
    <dbReference type="NCBI Taxonomy" id="4109"/>
    <lineage>
        <taxon>Eukaryota</taxon>
        <taxon>Viridiplantae</taxon>
        <taxon>Streptophyta</taxon>
        <taxon>Embryophyta</taxon>
        <taxon>Tracheophyta</taxon>
        <taxon>Spermatophyta</taxon>
        <taxon>Magnoliopsida</taxon>
        <taxon>eudicotyledons</taxon>
        <taxon>Gunneridae</taxon>
        <taxon>Pentapetalae</taxon>
        <taxon>asterids</taxon>
        <taxon>lamiids</taxon>
        <taxon>Solanales</taxon>
        <taxon>Solanaceae</taxon>
        <taxon>Solanoideae</taxon>
        <taxon>Solaneae</taxon>
        <taxon>Solanum</taxon>
    </lineage>
</organism>
<evidence type="ECO:0000313" key="3">
    <source>
        <dbReference type="Proteomes" id="UP000824120"/>
    </source>
</evidence>
<dbReference type="EMBL" id="JACXVP010000004">
    <property type="protein sequence ID" value="KAG5608957.1"/>
    <property type="molecule type" value="Genomic_DNA"/>
</dbReference>
<reference evidence="2 3" key="1">
    <citation type="submission" date="2020-09" db="EMBL/GenBank/DDBJ databases">
        <title>De no assembly of potato wild relative species, Solanum commersonii.</title>
        <authorList>
            <person name="Cho K."/>
        </authorList>
    </citation>
    <scope>NUCLEOTIDE SEQUENCE [LARGE SCALE GENOMIC DNA]</scope>
    <source>
        <strain evidence="2">LZ3.2</strain>
        <tissue evidence="2">Leaf</tissue>
    </source>
</reference>
<protein>
    <recommendedName>
        <fullName evidence="4">Cytochrome P450</fullName>
    </recommendedName>
</protein>
<dbReference type="Proteomes" id="UP000824120">
    <property type="component" value="Chromosome 4"/>
</dbReference>